<evidence type="ECO:0000256" key="2">
    <source>
        <dbReference type="ARBA" id="ARBA00004496"/>
    </source>
</evidence>
<dbReference type="NCBIfam" id="NF012200">
    <property type="entry name" value="choice_anch_D"/>
    <property type="match status" value="1"/>
</dbReference>
<keyword evidence="3" id="KW-0963">Cytoplasm</keyword>
<evidence type="ECO:0000313" key="18">
    <source>
        <dbReference type="Proteomes" id="UP000500882"/>
    </source>
</evidence>
<evidence type="ECO:0000259" key="6">
    <source>
        <dbReference type="Pfam" id="PF22544"/>
    </source>
</evidence>
<reference evidence="14 15" key="2">
    <citation type="journal article" date="2019" name="Nat. Med.">
        <title>A library of human gut bacterial isolates paired with longitudinal multiomics data enables mechanistic microbiome research.</title>
        <authorList>
            <person name="Poyet M."/>
            <person name="Groussin M."/>
            <person name="Gibbons S.M."/>
            <person name="Avila-Pacheco J."/>
            <person name="Jiang X."/>
            <person name="Kearney S.M."/>
            <person name="Perrotta A.R."/>
            <person name="Berdy B."/>
            <person name="Zhao S."/>
            <person name="Lieberman T.D."/>
            <person name="Swanson P.K."/>
            <person name="Smith M."/>
            <person name="Roesemann S."/>
            <person name="Alexander J.E."/>
            <person name="Rich S.A."/>
            <person name="Livny J."/>
            <person name="Vlamakis H."/>
            <person name="Clish C."/>
            <person name="Bullock K."/>
            <person name="Deik A."/>
            <person name="Scott J."/>
            <person name="Pierce K.A."/>
            <person name="Xavier R.J."/>
            <person name="Alm E.J."/>
        </authorList>
    </citation>
    <scope>NUCLEOTIDE SEQUENCE [LARGE SCALE GENOMIC DNA]</scope>
    <source>
        <strain evidence="10 17">BIOML-A156</strain>
        <strain evidence="8 14">BIOML-A160</strain>
        <strain evidence="11 15">BIOML-A162</strain>
        <strain evidence="9 16">BIOML-A165</strain>
    </source>
</reference>
<dbReference type="InterPro" id="IPR053879">
    <property type="entry name" value="HYDIN_VesB_CFA65-like_Ig"/>
</dbReference>
<evidence type="ECO:0000313" key="10">
    <source>
        <dbReference type="EMBL" id="KAB4477080.1"/>
    </source>
</evidence>
<evidence type="ECO:0000313" key="15">
    <source>
        <dbReference type="Proteomes" id="UP000436858"/>
    </source>
</evidence>
<dbReference type="Proteomes" id="UP000436858">
    <property type="component" value="Unassembled WGS sequence"/>
</dbReference>
<dbReference type="KEGG" id="btho:Btheta7330_04178"/>
<dbReference type="EMBL" id="WCSB01000001">
    <property type="protein sequence ID" value="KAB4456019.1"/>
    <property type="molecule type" value="Genomic_DNA"/>
</dbReference>
<dbReference type="EMBL" id="QROV01000002">
    <property type="protein sequence ID" value="RHL64007.1"/>
    <property type="molecule type" value="Genomic_DNA"/>
</dbReference>
<evidence type="ECO:0000256" key="4">
    <source>
        <dbReference type="ARBA" id="ARBA00023069"/>
    </source>
</evidence>
<evidence type="ECO:0000313" key="17">
    <source>
        <dbReference type="Proteomes" id="UP000488521"/>
    </source>
</evidence>
<evidence type="ECO:0000313" key="8">
    <source>
        <dbReference type="EMBL" id="KAB4454681.1"/>
    </source>
</evidence>
<evidence type="ECO:0000256" key="1">
    <source>
        <dbReference type="ARBA" id="ARBA00004138"/>
    </source>
</evidence>
<proteinExistence type="predicted"/>
<dbReference type="Proteomes" id="UP000283616">
    <property type="component" value="Unassembled WGS sequence"/>
</dbReference>
<dbReference type="InterPro" id="IPR011467">
    <property type="entry name" value="DUF1573"/>
</dbReference>
<comment type="subcellular location">
    <subcellularLocation>
        <location evidence="1">Cell projection</location>
        <location evidence="1">Cilium</location>
    </subcellularLocation>
    <subcellularLocation>
        <location evidence="2">Cytoplasm</location>
    </subcellularLocation>
</comment>
<dbReference type="Pfam" id="PF07610">
    <property type="entry name" value="DUF1573"/>
    <property type="match status" value="1"/>
</dbReference>
<dbReference type="EMBL" id="WCRY01000001">
    <property type="protein sequence ID" value="KAB4487963.1"/>
    <property type="molecule type" value="Genomic_DNA"/>
</dbReference>
<evidence type="ECO:0000256" key="3">
    <source>
        <dbReference type="ARBA" id="ARBA00022490"/>
    </source>
</evidence>
<accession>A0A0P0FQV1</accession>
<accession>C6IKR1</accession>
<dbReference type="Proteomes" id="UP000500882">
    <property type="component" value="Chromosome"/>
</dbReference>
<dbReference type="EMBL" id="AP022660">
    <property type="protein sequence ID" value="BCA48572.1"/>
    <property type="molecule type" value="Genomic_DNA"/>
</dbReference>
<evidence type="ECO:0000313" key="11">
    <source>
        <dbReference type="EMBL" id="KAB4487963.1"/>
    </source>
</evidence>
<keyword evidence="5" id="KW-0966">Cell projection</keyword>
<evidence type="ECO:0000313" key="12">
    <source>
        <dbReference type="EMBL" id="RHL64007.1"/>
    </source>
</evidence>
<evidence type="ECO:0000313" key="13">
    <source>
        <dbReference type="Proteomes" id="UP000283616"/>
    </source>
</evidence>
<dbReference type="InterPro" id="IPR013783">
    <property type="entry name" value="Ig-like_fold"/>
</dbReference>
<dbReference type="OMA" id="ADISIIC"/>
<dbReference type="Gene3D" id="2.60.40.10">
    <property type="entry name" value="Immunoglobulins"/>
    <property type="match status" value="3"/>
</dbReference>
<dbReference type="Proteomes" id="UP000460317">
    <property type="component" value="Unassembled WGS sequence"/>
</dbReference>
<reference evidence="7 18" key="3">
    <citation type="submission" date="2020-02" db="EMBL/GenBank/DDBJ databases">
        <title>Whole-genome sequencing and comparative analysis of the genomes of Bacteroides thetaiotaomicron and Escherichia coli isolated from a healthy resident in Vietnam.</title>
        <authorList>
            <person name="Mohsin M."/>
            <person name="Tanaka K."/>
            <person name="Kawahara R."/>
            <person name="Kondo S."/>
            <person name="Noguchi H."/>
            <person name="Motooka D."/>
            <person name="Nakamura S."/>
            <person name="Khong D.T."/>
            <person name="Nguyen T.N."/>
            <person name="Tran H.T."/>
            <person name="Yamamoto Y."/>
        </authorList>
    </citation>
    <scope>NUCLEOTIDE SEQUENCE [LARGE SCALE GENOMIC DNA]</scope>
    <source>
        <strain evidence="7 18">F9-2</strain>
    </source>
</reference>
<dbReference type="EMBL" id="WCRS01000003">
    <property type="protein sequence ID" value="KAB4477080.1"/>
    <property type="molecule type" value="Genomic_DNA"/>
</dbReference>
<protein>
    <submittedName>
        <fullName evidence="11">DUF1573 domain-containing protein</fullName>
    </submittedName>
</protein>
<evidence type="ECO:0000313" key="14">
    <source>
        <dbReference type="Proteomes" id="UP000436825"/>
    </source>
</evidence>
<evidence type="ECO:0000313" key="9">
    <source>
        <dbReference type="EMBL" id="KAB4456019.1"/>
    </source>
</evidence>
<feature type="domain" description="HYDIN/VesB/CFA65-like Ig-like" evidence="6">
    <location>
        <begin position="273"/>
        <end position="372"/>
    </location>
</feature>
<dbReference type="Pfam" id="PF22544">
    <property type="entry name" value="HYDIN_VesB_CFA65-like_Ig"/>
    <property type="match status" value="1"/>
</dbReference>
<dbReference type="GO" id="GO:0005737">
    <property type="term" value="C:cytoplasm"/>
    <property type="evidence" value="ECO:0007669"/>
    <property type="project" value="UniProtKB-SubCell"/>
</dbReference>
<dbReference type="EMBL" id="WCRW01000010">
    <property type="protein sequence ID" value="KAB4454681.1"/>
    <property type="molecule type" value="Genomic_DNA"/>
</dbReference>
<dbReference type="PANTHER" id="PTHR37833">
    <property type="entry name" value="LIPOPROTEIN-RELATED"/>
    <property type="match status" value="1"/>
</dbReference>
<dbReference type="Proteomes" id="UP000436825">
    <property type="component" value="Unassembled WGS sequence"/>
</dbReference>
<name>A0A0P0FQV1_BACT4</name>
<dbReference type="PANTHER" id="PTHR37833:SF1">
    <property type="entry name" value="SIGNAL PEPTIDE PROTEIN"/>
    <property type="match status" value="1"/>
</dbReference>
<organism evidence="11 15">
    <name type="scientific">Bacteroides thetaiotaomicron</name>
    <dbReference type="NCBI Taxonomy" id="818"/>
    <lineage>
        <taxon>Bacteria</taxon>
        <taxon>Pseudomonadati</taxon>
        <taxon>Bacteroidota</taxon>
        <taxon>Bacteroidia</taxon>
        <taxon>Bacteroidales</taxon>
        <taxon>Bacteroidaceae</taxon>
        <taxon>Bacteroides</taxon>
    </lineage>
</organism>
<evidence type="ECO:0000313" key="16">
    <source>
        <dbReference type="Proteomes" id="UP000460317"/>
    </source>
</evidence>
<evidence type="ECO:0000313" key="7">
    <source>
        <dbReference type="EMBL" id="BCA48572.1"/>
    </source>
</evidence>
<dbReference type="Proteomes" id="UP000488521">
    <property type="component" value="Unassembled WGS sequence"/>
</dbReference>
<keyword evidence="4" id="KW-0969">Cilium</keyword>
<evidence type="ECO:0000256" key="5">
    <source>
        <dbReference type="ARBA" id="ARBA00023273"/>
    </source>
</evidence>
<sequence>MKNSSKTPTFVDQNKIYHMKRTLLLIFTLLTVTLAAVAQPRISSNKETHNFGQIEWKKPVTVEYTITNTGNEPLVLTNVTTSCACAVADWTKEPIAPGAKGTVKASFDAKALGRFDKSIGIYSNATPNLVYLKFTGEVVQEIKDYSKLLPYAIGNIRIDRDEFSFPDVYRGQQPSMTFSIANLSDRPYEPVLMHLPPYLKMEAEPKVLLKGKKGTIKLTLDASQLQDFGLTQTSVYLSRFSGDKVSEDNEIPVSAILLPDFSRMTEKDSLNAPSIHISETNIDLSIPLIKKNKVSHDILIANAGKTPLVISKLQVFNSSVGVRLKKTVIPPDGMTKLKVTIHKRDVGNKKHHLRILMITNDPLRPKVEINIKR</sequence>
<gene>
    <name evidence="7" type="ORF">BatF92_05140</name>
    <name evidence="12" type="ORF">DW011_02415</name>
    <name evidence="10" type="ORF">GAN59_06720</name>
    <name evidence="8" type="ORF">GAN75_15900</name>
    <name evidence="11" type="ORF">GAN91_00740</name>
    <name evidence="9" type="ORF">GAN93_02180</name>
</gene>
<dbReference type="AlphaFoldDB" id="A0A0P0FQV1"/>
<reference evidence="12 13" key="1">
    <citation type="submission" date="2018-08" db="EMBL/GenBank/DDBJ databases">
        <title>A genome reference for cultivated species of the human gut microbiota.</title>
        <authorList>
            <person name="Zou Y."/>
            <person name="Xue W."/>
            <person name="Luo G."/>
        </authorList>
    </citation>
    <scope>NUCLEOTIDE SEQUENCE [LARGE SCALE GENOMIC DNA]</scope>
    <source>
        <strain evidence="12 13">AF37-12</strain>
    </source>
</reference>